<name>A0A1I6S8K6_9PSEU</name>
<protein>
    <submittedName>
        <fullName evidence="2">Uncharacterized protein</fullName>
    </submittedName>
</protein>
<keyword evidence="1" id="KW-0812">Transmembrane</keyword>
<dbReference type="STRING" id="95161.SAMN05660874_02988"/>
<keyword evidence="3" id="KW-1185">Reference proteome</keyword>
<proteinExistence type="predicted"/>
<sequence length="57" mass="5616">MAPLDLLCAVLIPLALIVGTAAAMSGRRVLAQRLAVTSGALAVVGLALVSAVSLFGL</sequence>
<keyword evidence="1" id="KW-1133">Transmembrane helix</keyword>
<evidence type="ECO:0000313" key="2">
    <source>
        <dbReference type="EMBL" id="SFS73266.1"/>
    </source>
</evidence>
<dbReference type="AlphaFoldDB" id="A0A1I6S8K6"/>
<dbReference type="Proteomes" id="UP000198852">
    <property type="component" value="Unassembled WGS sequence"/>
</dbReference>
<feature type="transmembrane region" description="Helical" evidence="1">
    <location>
        <begin position="33"/>
        <end position="55"/>
    </location>
</feature>
<accession>A0A1I6S8K6</accession>
<organism evidence="2 3">
    <name type="scientific">Saccharopolyspora flava</name>
    <dbReference type="NCBI Taxonomy" id="95161"/>
    <lineage>
        <taxon>Bacteria</taxon>
        <taxon>Bacillati</taxon>
        <taxon>Actinomycetota</taxon>
        <taxon>Actinomycetes</taxon>
        <taxon>Pseudonocardiales</taxon>
        <taxon>Pseudonocardiaceae</taxon>
        <taxon>Saccharopolyspora</taxon>
    </lineage>
</organism>
<reference evidence="3" key="1">
    <citation type="submission" date="2016-10" db="EMBL/GenBank/DDBJ databases">
        <authorList>
            <person name="Varghese N."/>
            <person name="Submissions S."/>
        </authorList>
    </citation>
    <scope>NUCLEOTIDE SEQUENCE [LARGE SCALE GENOMIC DNA]</scope>
    <source>
        <strain evidence="3">DSM 44771</strain>
    </source>
</reference>
<evidence type="ECO:0000256" key="1">
    <source>
        <dbReference type="SAM" id="Phobius"/>
    </source>
</evidence>
<gene>
    <name evidence="2" type="ORF">SAMN05660874_02988</name>
</gene>
<dbReference type="EMBL" id="FOZX01000004">
    <property type="protein sequence ID" value="SFS73266.1"/>
    <property type="molecule type" value="Genomic_DNA"/>
</dbReference>
<dbReference type="RefSeq" id="WP_175548100.1">
    <property type="nucleotide sequence ID" value="NZ_FOZX01000004.1"/>
</dbReference>
<keyword evidence="1" id="KW-0472">Membrane</keyword>
<evidence type="ECO:0000313" key="3">
    <source>
        <dbReference type="Proteomes" id="UP000198852"/>
    </source>
</evidence>